<keyword evidence="1" id="KW-0812">Transmembrane</keyword>
<comment type="caution">
    <text evidence="2">The sequence shown here is derived from an EMBL/GenBank/DDBJ whole genome shotgun (WGS) entry which is preliminary data.</text>
</comment>
<protein>
    <submittedName>
        <fullName evidence="2">Uncharacterized protein</fullName>
    </submittedName>
</protein>
<evidence type="ECO:0000256" key="1">
    <source>
        <dbReference type="SAM" id="Phobius"/>
    </source>
</evidence>
<dbReference type="OrthoDB" id="6311443at2"/>
<keyword evidence="1" id="KW-0472">Membrane</keyword>
<gene>
    <name evidence="2" type="ORF">N482_09065</name>
</gene>
<organism evidence="2 3">
    <name type="scientific">Pseudoalteromonas luteoviolacea NCIMB 1942</name>
    <dbReference type="NCBI Taxonomy" id="1365253"/>
    <lineage>
        <taxon>Bacteria</taxon>
        <taxon>Pseudomonadati</taxon>
        <taxon>Pseudomonadota</taxon>
        <taxon>Gammaproteobacteria</taxon>
        <taxon>Alteromonadales</taxon>
        <taxon>Pseudoalteromonadaceae</taxon>
        <taxon>Pseudoalteromonas</taxon>
    </lineage>
</organism>
<proteinExistence type="predicted"/>
<evidence type="ECO:0000313" key="2">
    <source>
        <dbReference type="EMBL" id="KZN47765.1"/>
    </source>
</evidence>
<sequence length="69" mass="7713">MKMLLTRNVIRFLAIFLAFPLWVITTVMLFIITIGEYKGAYTWALVTGAFIGALSFSYIAVTGHSKNPL</sequence>
<accession>A0A167CKD3</accession>
<dbReference type="RefSeq" id="WP_063376930.1">
    <property type="nucleotide sequence ID" value="NZ_AUXT01000152.1"/>
</dbReference>
<dbReference type="EMBL" id="AUXT01000152">
    <property type="protein sequence ID" value="KZN47765.1"/>
    <property type="molecule type" value="Genomic_DNA"/>
</dbReference>
<feature type="transmembrane region" description="Helical" evidence="1">
    <location>
        <begin position="12"/>
        <end position="34"/>
    </location>
</feature>
<dbReference type="PATRIC" id="fig|1365253.3.peg.2226"/>
<keyword evidence="1" id="KW-1133">Transmembrane helix</keyword>
<reference evidence="2 3" key="1">
    <citation type="submission" date="2013-07" db="EMBL/GenBank/DDBJ databases">
        <title>Comparative Genomic and Metabolomic Analysis of Twelve Strains of Pseudoalteromonas luteoviolacea.</title>
        <authorList>
            <person name="Vynne N.G."/>
            <person name="Mansson M."/>
            <person name="Gram L."/>
        </authorList>
    </citation>
    <scope>NUCLEOTIDE SEQUENCE [LARGE SCALE GENOMIC DNA]</scope>
    <source>
        <strain evidence="2 3">NCIMB 1942</strain>
    </source>
</reference>
<feature type="transmembrane region" description="Helical" evidence="1">
    <location>
        <begin position="40"/>
        <end position="61"/>
    </location>
</feature>
<evidence type="ECO:0000313" key="3">
    <source>
        <dbReference type="Proteomes" id="UP000076587"/>
    </source>
</evidence>
<dbReference type="Proteomes" id="UP000076587">
    <property type="component" value="Unassembled WGS sequence"/>
</dbReference>
<dbReference type="AlphaFoldDB" id="A0A167CKD3"/>
<name>A0A167CKD3_9GAMM</name>